<reference evidence="6" key="1">
    <citation type="submission" date="2020-04" db="EMBL/GenBank/DDBJ databases">
        <title>Description of Shewanella salipaludis sp. nov., isolated from a salt marsh.</title>
        <authorList>
            <person name="Park S."/>
            <person name="Yoon J.-H."/>
        </authorList>
    </citation>
    <scope>NUCLEOTIDE SEQUENCE</scope>
    <source>
        <strain evidence="6">SHSM-M6</strain>
    </source>
</reference>
<dbReference type="AlphaFoldDB" id="A0A972G1C3"/>
<dbReference type="InterPro" id="IPR013762">
    <property type="entry name" value="Integrase-like_cat_sf"/>
</dbReference>
<evidence type="ECO:0000256" key="1">
    <source>
        <dbReference type="ARBA" id="ARBA00008857"/>
    </source>
</evidence>
<dbReference type="PROSITE" id="PS51898">
    <property type="entry name" value="TYR_RECOMBINASE"/>
    <property type="match status" value="1"/>
</dbReference>
<dbReference type="Gene3D" id="1.10.150.130">
    <property type="match status" value="1"/>
</dbReference>
<dbReference type="PANTHER" id="PTHR30349:SF64">
    <property type="entry name" value="PROPHAGE INTEGRASE INTD-RELATED"/>
    <property type="match status" value="1"/>
</dbReference>
<dbReference type="NCBIfam" id="TIGR02249">
    <property type="entry name" value="integrase_gron"/>
    <property type="match status" value="1"/>
</dbReference>
<protein>
    <submittedName>
        <fullName evidence="6">Integron integrase</fullName>
    </submittedName>
</protein>
<evidence type="ECO:0000256" key="2">
    <source>
        <dbReference type="ARBA" id="ARBA00022908"/>
    </source>
</evidence>
<dbReference type="GO" id="GO:0003677">
    <property type="term" value="F:DNA binding"/>
    <property type="evidence" value="ECO:0007669"/>
    <property type="project" value="UniProtKB-KW"/>
</dbReference>
<accession>A0A972G1C3</accession>
<evidence type="ECO:0000313" key="7">
    <source>
        <dbReference type="Proteomes" id="UP000737113"/>
    </source>
</evidence>
<evidence type="ECO:0000259" key="5">
    <source>
        <dbReference type="PROSITE" id="PS51898"/>
    </source>
</evidence>
<dbReference type="GO" id="GO:0015074">
    <property type="term" value="P:DNA integration"/>
    <property type="evidence" value="ECO:0007669"/>
    <property type="project" value="UniProtKB-KW"/>
</dbReference>
<dbReference type="Pfam" id="PF00589">
    <property type="entry name" value="Phage_integrase"/>
    <property type="match status" value="1"/>
</dbReference>
<dbReference type="Pfam" id="PF13495">
    <property type="entry name" value="Phage_int_SAM_4"/>
    <property type="match status" value="1"/>
</dbReference>
<evidence type="ECO:0000256" key="4">
    <source>
        <dbReference type="ARBA" id="ARBA00023172"/>
    </source>
</evidence>
<feature type="domain" description="Tyr recombinase" evidence="5">
    <location>
        <begin position="101"/>
        <end position="314"/>
    </location>
</feature>
<keyword evidence="7" id="KW-1185">Reference proteome</keyword>
<dbReference type="InterPro" id="IPR050090">
    <property type="entry name" value="Tyrosine_recombinase_XerCD"/>
</dbReference>
<dbReference type="InterPro" id="IPR011010">
    <property type="entry name" value="DNA_brk_join_enz"/>
</dbReference>
<dbReference type="GO" id="GO:0006310">
    <property type="term" value="P:DNA recombination"/>
    <property type="evidence" value="ECO:0007669"/>
    <property type="project" value="UniProtKB-KW"/>
</dbReference>
<organism evidence="6 7">
    <name type="scientific">Shewanella salipaludis</name>
    <dbReference type="NCBI Taxonomy" id="2723052"/>
    <lineage>
        <taxon>Bacteria</taxon>
        <taxon>Pseudomonadati</taxon>
        <taxon>Pseudomonadota</taxon>
        <taxon>Gammaproteobacteria</taxon>
        <taxon>Alteromonadales</taxon>
        <taxon>Shewanellaceae</taxon>
        <taxon>Shewanella</taxon>
    </lineage>
</organism>
<evidence type="ECO:0000313" key="6">
    <source>
        <dbReference type="EMBL" id="NMH67033.1"/>
    </source>
</evidence>
<dbReference type="RefSeq" id="WP_169565852.1">
    <property type="nucleotide sequence ID" value="NZ_JAAXYH010000021.1"/>
</dbReference>
<dbReference type="Proteomes" id="UP000737113">
    <property type="component" value="Unassembled WGS sequence"/>
</dbReference>
<dbReference type="InterPro" id="IPR011946">
    <property type="entry name" value="Integrase_integron-type"/>
</dbReference>
<sequence>MFKSRFLTQISESLRLLGYSLRTEKTYLYWIACYIRFHRLKHPDTMGAPEVTAFLSYLANRRHVAINTQKTALNALAYLYNKFLQRPLGELGFSHAQRHRRLPVVLSPGEVSLILGQLSGRDRSIFSILYGSGLRITECLRLRIQDVDFEHAAITVRDGKGNKDRQTVLSQSLIPELQQLITQAVDLQRRDNLQGIGPSLPFALNKKYPNAFRQPAWMYIFPSTSVCQHPLAHILCRHHLHDSVPRKILRHAVQRCGLDHKQINCHTFRHSFATQLLRNGRDIRTVQELLGHSDLASTQIYTHVIGQHYAGTLSPLDSLNMAAD</sequence>
<comment type="caution">
    <text evidence="6">The sequence shown here is derived from an EMBL/GenBank/DDBJ whole genome shotgun (WGS) entry which is preliminary data.</text>
</comment>
<proteinExistence type="inferred from homology"/>
<comment type="similarity">
    <text evidence="1">Belongs to the 'phage' integrase family.</text>
</comment>
<dbReference type="InterPro" id="IPR010998">
    <property type="entry name" value="Integrase_recombinase_N"/>
</dbReference>
<dbReference type="Gene3D" id="1.10.443.10">
    <property type="entry name" value="Intergrase catalytic core"/>
    <property type="match status" value="1"/>
</dbReference>
<keyword evidence="2" id="KW-0229">DNA integration</keyword>
<dbReference type="InterPro" id="IPR002104">
    <property type="entry name" value="Integrase_catalytic"/>
</dbReference>
<dbReference type="PANTHER" id="PTHR30349">
    <property type="entry name" value="PHAGE INTEGRASE-RELATED"/>
    <property type="match status" value="1"/>
</dbReference>
<name>A0A972G1C3_9GAMM</name>
<keyword evidence="3" id="KW-0238">DNA-binding</keyword>
<keyword evidence="4" id="KW-0233">DNA recombination</keyword>
<dbReference type="SUPFAM" id="SSF56349">
    <property type="entry name" value="DNA breaking-rejoining enzymes"/>
    <property type="match status" value="1"/>
</dbReference>
<gene>
    <name evidence="6" type="ORF">HC757_17895</name>
</gene>
<dbReference type="EMBL" id="JAAXYH010000021">
    <property type="protein sequence ID" value="NMH67033.1"/>
    <property type="molecule type" value="Genomic_DNA"/>
</dbReference>
<dbReference type="InterPro" id="IPR004107">
    <property type="entry name" value="Integrase_SAM-like_N"/>
</dbReference>
<evidence type="ECO:0000256" key="3">
    <source>
        <dbReference type="ARBA" id="ARBA00023125"/>
    </source>
</evidence>